<comment type="caution">
    <text evidence="1">The sequence shown here is derived from an EMBL/GenBank/DDBJ whole genome shotgun (WGS) entry which is preliminary data.</text>
</comment>
<evidence type="ECO:0000313" key="1">
    <source>
        <dbReference type="EMBL" id="KAK0606558.1"/>
    </source>
</evidence>
<dbReference type="AlphaFoldDB" id="A0AA39TMT8"/>
<dbReference type="EMBL" id="JAUESC010000001">
    <property type="protein sequence ID" value="KAK0606558.1"/>
    <property type="molecule type" value="Genomic_DNA"/>
</dbReference>
<protein>
    <submittedName>
        <fullName evidence="1">Uncharacterized protein</fullName>
    </submittedName>
</protein>
<reference evidence="1" key="2">
    <citation type="submission" date="2023-06" db="EMBL/GenBank/DDBJ databases">
        <authorList>
            <person name="Swenson N.G."/>
            <person name="Wegrzyn J.L."/>
            <person name="Mcevoy S.L."/>
        </authorList>
    </citation>
    <scope>NUCLEOTIDE SEQUENCE</scope>
    <source>
        <strain evidence="1">NS2018</strain>
        <tissue evidence="1">Leaf</tissue>
    </source>
</reference>
<accession>A0AA39TMT8</accession>
<evidence type="ECO:0000313" key="2">
    <source>
        <dbReference type="Proteomes" id="UP001168877"/>
    </source>
</evidence>
<keyword evidence="2" id="KW-1185">Reference proteome</keyword>
<gene>
    <name evidence="1" type="ORF">LWI29_000638</name>
</gene>
<organism evidence="1 2">
    <name type="scientific">Acer saccharum</name>
    <name type="common">Sugar maple</name>
    <dbReference type="NCBI Taxonomy" id="4024"/>
    <lineage>
        <taxon>Eukaryota</taxon>
        <taxon>Viridiplantae</taxon>
        <taxon>Streptophyta</taxon>
        <taxon>Embryophyta</taxon>
        <taxon>Tracheophyta</taxon>
        <taxon>Spermatophyta</taxon>
        <taxon>Magnoliopsida</taxon>
        <taxon>eudicotyledons</taxon>
        <taxon>Gunneridae</taxon>
        <taxon>Pentapetalae</taxon>
        <taxon>rosids</taxon>
        <taxon>malvids</taxon>
        <taxon>Sapindales</taxon>
        <taxon>Sapindaceae</taxon>
        <taxon>Hippocastanoideae</taxon>
        <taxon>Acereae</taxon>
        <taxon>Acer</taxon>
    </lineage>
</organism>
<proteinExistence type="predicted"/>
<sequence>MFGFLNEDFTEAEVKAAVFDFCPYKAPGPDRFHALFYQKAWGVVGKDVTEACLSILNRGVPVKDLNLTNIVLILDRAADHLQEYQNKGFNVSGVSESQVEWESDWVPPPIGNFKLNIDAAVKTRLSHMGACVVIRDSEGKVITASYKALISIFSPELGVNSVNNVLSPAGLIVNGIKALCKDVDAVSSQAISKDGNASICSSSAQHRLTLFCPTSIDSLLPSQSFTETNLSSRPIYSSSARPICFKG</sequence>
<name>A0AA39TMT8_ACESA</name>
<reference evidence="1" key="1">
    <citation type="journal article" date="2022" name="Plant J.">
        <title>Strategies of tolerance reflected in two North American maple genomes.</title>
        <authorList>
            <person name="McEvoy S.L."/>
            <person name="Sezen U.U."/>
            <person name="Trouern-Trend A."/>
            <person name="McMahon S.M."/>
            <person name="Schaberg P.G."/>
            <person name="Yang J."/>
            <person name="Wegrzyn J.L."/>
            <person name="Swenson N.G."/>
        </authorList>
    </citation>
    <scope>NUCLEOTIDE SEQUENCE</scope>
    <source>
        <strain evidence="1">NS2018</strain>
    </source>
</reference>
<dbReference type="Proteomes" id="UP001168877">
    <property type="component" value="Unassembled WGS sequence"/>
</dbReference>